<name>A0A9D1XRL0_9BACT</name>
<sequence>MKYTFPWKETPVLYGEDAIRFEKEMERVDNMSAEERRANAEALRKRVDEFCKQWNVTIKI</sequence>
<evidence type="ECO:0000313" key="2">
    <source>
        <dbReference type="Proteomes" id="UP000823847"/>
    </source>
</evidence>
<organism evidence="1 2">
    <name type="scientific">Candidatus Parabacteroides intestinigallinarum</name>
    <dbReference type="NCBI Taxonomy" id="2838722"/>
    <lineage>
        <taxon>Bacteria</taxon>
        <taxon>Pseudomonadati</taxon>
        <taxon>Bacteroidota</taxon>
        <taxon>Bacteroidia</taxon>
        <taxon>Bacteroidales</taxon>
        <taxon>Tannerellaceae</taxon>
        <taxon>Parabacteroides</taxon>
    </lineage>
</organism>
<dbReference type="EMBL" id="DXEN01000047">
    <property type="protein sequence ID" value="HIX86204.1"/>
    <property type="molecule type" value="Genomic_DNA"/>
</dbReference>
<reference evidence="1" key="2">
    <citation type="submission" date="2021-04" db="EMBL/GenBank/DDBJ databases">
        <authorList>
            <person name="Gilroy R."/>
        </authorList>
    </citation>
    <scope>NUCLEOTIDE SEQUENCE</scope>
    <source>
        <strain evidence="1">ChiHecec2B26-12326</strain>
    </source>
</reference>
<gene>
    <name evidence="1" type="ORF">H9848_06310</name>
</gene>
<dbReference type="AlphaFoldDB" id="A0A9D1XRL0"/>
<evidence type="ECO:0000313" key="1">
    <source>
        <dbReference type="EMBL" id="HIX86204.1"/>
    </source>
</evidence>
<protein>
    <submittedName>
        <fullName evidence="1">Uncharacterized protein</fullName>
    </submittedName>
</protein>
<reference evidence="1" key="1">
    <citation type="journal article" date="2021" name="PeerJ">
        <title>Extensive microbial diversity within the chicken gut microbiome revealed by metagenomics and culture.</title>
        <authorList>
            <person name="Gilroy R."/>
            <person name="Ravi A."/>
            <person name="Getino M."/>
            <person name="Pursley I."/>
            <person name="Horton D.L."/>
            <person name="Alikhan N.F."/>
            <person name="Baker D."/>
            <person name="Gharbi K."/>
            <person name="Hall N."/>
            <person name="Watson M."/>
            <person name="Adriaenssens E.M."/>
            <person name="Foster-Nyarko E."/>
            <person name="Jarju S."/>
            <person name="Secka A."/>
            <person name="Antonio M."/>
            <person name="Oren A."/>
            <person name="Chaudhuri R.R."/>
            <person name="La Ragione R."/>
            <person name="Hildebrand F."/>
            <person name="Pallen M.J."/>
        </authorList>
    </citation>
    <scope>NUCLEOTIDE SEQUENCE</scope>
    <source>
        <strain evidence="1">ChiHecec2B26-12326</strain>
    </source>
</reference>
<accession>A0A9D1XRL0</accession>
<dbReference type="Proteomes" id="UP000823847">
    <property type="component" value="Unassembled WGS sequence"/>
</dbReference>
<proteinExistence type="predicted"/>
<comment type="caution">
    <text evidence="1">The sequence shown here is derived from an EMBL/GenBank/DDBJ whole genome shotgun (WGS) entry which is preliminary data.</text>
</comment>